<keyword evidence="3 13" id="KW-0547">Nucleotide-binding</keyword>
<dbReference type="Gene3D" id="3.30.2060.10">
    <property type="entry name" value="Penicillin-binding protein 1b domain"/>
    <property type="match status" value="1"/>
</dbReference>
<dbReference type="PANTHER" id="PTHR47964:SF1">
    <property type="entry name" value="ATP-DEPENDENT DNA HELICASE HOMOLOG RECG, CHLOROPLASTIC"/>
    <property type="match status" value="1"/>
</dbReference>
<feature type="region of interest" description="Disordered" evidence="14">
    <location>
        <begin position="240"/>
        <end position="261"/>
    </location>
</feature>
<evidence type="ECO:0000259" key="16">
    <source>
        <dbReference type="PROSITE" id="PS51194"/>
    </source>
</evidence>
<evidence type="ECO:0000259" key="15">
    <source>
        <dbReference type="PROSITE" id="PS51192"/>
    </source>
</evidence>
<evidence type="ECO:0000256" key="1">
    <source>
        <dbReference type="ARBA" id="ARBA00004496"/>
    </source>
</evidence>
<keyword evidence="5 13" id="KW-0378">Hydrolase</keyword>
<dbReference type="SUPFAM" id="SSF143517">
    <property type="entry name" value="TRCF domain-like"/>
    <property type="match status" value="1"/>
</dbReference>
<dbReference type="SUPFAM" id="SSF52540">
    <property type="entry name" value="P-loop containing nucleoside triphosphate hydrolases"/>
    <property type="match status" value="3"/>
</dbReference>
<dbReference type="SMART" id="SM01058">
    <property type="entry name" value="CarD_TRCF"/>
    <property type="match status" value="1"/>
</dbReference>
<dbReference type="PROSITE" id="PS51192">
    <property type="entry name" value="HELICASE_ATP_BIND_1"/>
    <property type="match status" value="1"/>
</dbReference>
<dbReference type="NCBIfam" id="TIGR00580">
    <property type="entry name" value="mfd"/>
    <property type="match status" value="1"/>
</dbReference>
<organism evidence="17 18">
    <name type="scientific">Frigoriglobus tundricola</name>
    <dbReference type="NCBI Taxonomy" id="2774151"/>
    <lineage>
        <taxon>Bacteria</taxon>
        <taxon>Pseudomonadati</taxon>
        <taxon>Planctomycetota</taxon>
        <taxon>Planctomycetia</taxon>
        <taxon>Gemmatales</taxon>
        <taxon>Gemmataceae</taxon>
        <taxon>Frigoriglobus</taxon>
    </lineage>
</organism>
<dbReference type="SMART" id="SM00487">
    <property type="entry name" value="DEXDc"/>
    <property type="match status" value="1"/>
</dbReference>
<dbReference type="InterPro" id="IPR047112">
    <property type="entry name" value="RecG/Mfd"/>
</dbReference>
<evidence type="ECO:0000256" key="14">
    <source>
        <dbReference type="SAM" id="MobiDB-lite"/>
    </source>
</evidence>
<dbReference type="Gene3D" id="3.40.50.300">
    <property type="entry name" value="P-loop containing nucleotide triphosphate hydrolases"/>
    <property type="match status" value="2"/>
</dbReference>
<reference evidence="18" key="1">
    <citation type="submission" date="2020-05" db="EMBL/GenBank/DDBJ databases">
        <title>Frigoriglobus tundricola gen. nov., sp. nov., a psychrotolerant cellulolytic planctomycete of the family Gemmataceae with two divergent copies of 16S rRNA gene.</title>
        <authorList>
            <person name="Kulichevskaya I.S."/>
            <person name="Ivanova A.A."/>
            <person name="Naumoff D.G."/>
            <person name="Beletsky A.V."/>
            <person name="Rijpstra W.I.C."/>
            <person name="Sinninghe Damste J.S."/>
            <person name="Mardanov A.V."/>
            <person name="Ravin N.V."/>
            <person name="Dedysh S.N."/>
        </authorList>
    </citation>
    <scope>NUCLEOTIDE SEQUENCE [LARGE SCALE GENOMIC DNA]</scope>
    <source>
        <strain evidence="18">PL17</strain>
    </source>
</reference>
<dbReference type="Pfam" id="PF00271">
    <property type="entry name" value="Helicase_C"/>
    <property type="match status" value="1"/>
</dbReference>
<evidence type="ECO:0000256" key="11">
    <source>
        <dbReference type="ARBA" id="ARBA00061399"/>
    </source>
</evidence>
<evidence type="ECO:0000256" key="3">
    <source>
        <dbReference type="ARBA" id="ARBA00022741"/>
    </source>
</evidence>
<dbReference type="Gene3D" id="2.40.10.170">
    <property type="match status" value="1"/>
</dbReference>
<dbReference type="EMBL" id="CP053452">
    <property type="protein sequence ID" value="QJW95832.1"/>
    <property type="molecule type" value="Genomic_DNA"/>
</dbReference>
<dbReference type="InterPro" id="IPR027417">
    <property type="entry name" value="P-loop_NTPase"/>
</dbReference>
<dbReference type="GO" id="GO:0005524">
    <property type="term" value="F:ATP binding"/>
    <property type="evidence" value="ECO:0007669"/>
    <property type="project" value="UniProtKB-UniRule"/>
</dbReference>
<keyword evidence="9 13" id="KW-0234">DNA repair</keyword>
<dbReference type="KEGG" id="ftj:FTUN_3386"/>
<dbReference type="Pfam" id="PF17757">
    <property type="entry name" value="UvrB_inter"/>
    <property type="match status" value="1"/>
</dbReference>
<dbReference type="GO" id="GO:0003684">
    <property type="term" value="F:damaged DNA binding"/>
    <property type="evidence" value="ECO:0007669"/>
    <property type="project" value="InterPro"/>
</dbReference>
<feature type="region of interest" description="Disordered" evidence="14">
    <location>
        <begin position="479"/>
        <end position="499"/>
    </location>
</feature>
<dbReference type="PROSITE" id="PS51194">
    <property type="entry name" value="HELICASE_CTER"/>
    <property type="match status" value="1"/>
</dbReference>
<proteinExistence type="inferred from homology"/>
<evidence type="ECO:0000256" key="12">
    <source>
        <dbReference type="ARBA" id="ARBA00070128"/>
    </source>
</evidence>
<dbReference type="GO" id="GO:0016787">
    <property type="term" value="F:hydrolase activity"/>
    <property type="evidence" value="ECO:0007669"/>
    <property type="project" value="UniProtKB-KW"/>
</dbReference>
<comment type="function">
    <text evidence="13">Couples transcription and DNA repair by recognizing RNA polymerase (RNAP) stalled at DNA lesions. Mediates ATP-dependent release of RNAP and its truncated transcript from the DNA, and recruitment of nucleotide excision repair machinery to the damaged site.</text>
</comment>
<protein>
    <recommendedName>
        <fullName evidence="12 13">Transcription-repair-coupling factor</fullName>
        <shortName evidence="13">TRCF</shortName>
        <ecNumber evidence="13">3.6.4.-</ecNumber>
    </recommendedName>
</protein>
<dbReference type="InterPro" id="IPR001650">
    <property type="entry name" value="Helicase_C-like"/>
</dbReference>
<dbReference type="FunFam" id="3.40.50.300:FF:000546">
    <property type="entry name" value="Transcription-repair-coupling factor"/>
    <property type="match status" value="1"/>
</dbReference>
<evidence type="ECO:0000256" key="7">
    <source>
        <dbReference type="ARBA" id="ARBA00022840"/>
    </source>
</evidence>
<dbReference type="GO" id="GO:0000716">
    <property type="term" value="P:transcription-coupled nucleotide-excision repair, DNA damage recognition"/>
    <property type="evidence" value="ECO:0007669"/>
    <property type="project" value="UniProtKB-UniRule"/>
</dbReference>
<keyword evidence="8 13" id="KW-0238">DNA-binding</keyword>
<evidence type="ECO:0000256" key="6">
    <source>
        <dbReference type="ARBA" id="ARBA00022806"/>
    </source>
</evidence>
<comment type="similarity">
    <text evidence="11 13">In the C-terminal section; belongs to the helicase family. RecG subfamily.</text>
</comment>
<dbReference type="InterPro" id="IPR005118">
    <property type="entry name" value="TRCF_C"/>
</dbReference>
<keyword evidence="7 13" id="KW-0067">ATP-binding</keyword>
<dbReference type="PANTHER" id="PTHR47964">
    <property type="entry name" value="ATP-DEPENDENT DNA HELICASE HOMOLOG RECG, CHLOROPLASTIC"/>
    <property type="match status" value="1"/>
</dbReference>
<dbReference type="Pfam" id="PF02559">
    <property type="entry name" value="CarD_TRCF_RID"/>
    <property type="match status" value="1"/>
</dbReference>
<dbReference type="InterPro" id="IPR041471">
    <property type="entry name" value="UvrB_inter"/>
</dbReference>
<evidence type="ECO:0000256" key="5">
    <source>
        <dbReference type="ARBA" id="ARBA00022801"/>
    </source>
</evidence>
<evidence type="ECO:0000256" key="13">
    <source>
        <dbReference type="HAMAP-Rule" id="MF_00969"/>
    </source>
</evidence>
<dbReference type="GO" id="GO:0005737">
    <property type="term" value="C:cytoplasm"/>
    <property type="evidence" value="ECO:0007669"/>
    <property type="project" value="UniProtKB-SubCell"/>
</dbReference>
<dbReference type="InterPro" id="IPR036101">
    <property type="entry name" value="CarD-like/TRCF_RID_sf"/>
</dbReference>
<dbReference type="GO" id="GO:0006355">
    <property type="term" value="P:regulation of DNA-templated transcription"/>
    <property type="evidence" value="ECO:0007669"/>
    <property type="project" value="UniProtKB-UniRule"/>
</dbReference>
<dbReference type="SMART" id="SM00490">
    <property type="entry name" value="HELICc"/>
    <property type="match status" value="1"/>
</dbReference>
<dbReference type="EC" id="3.6.4.-" evidence="13"/>
<dbReference type="Pfam" id="PF00270">
    <property type="entry name" value="DEAD"/>
    <property type="match status" value="1"/>
</dbReference>
<feature type="domain" description="Helicase C-terminal" evidence="16">
    <location>
        <begin position="782"/>
        <end position="948"/>
    </location>
</feature>
<dbReference type="InterPro" id="IPR037235">
    <property type="entry name" value="TRCF-like_C_D7"/>
</dbReference>
<dbReference type="InterPro" id="IPR004576">
    <property type="entry name" value="Mfd"/>
</dbReference>
<evidence type="ECO:0000313" key="18">
    <source>
        <dbReference type="Proteomes" id="UP000503447"/>
    </source>
</evidence>
<keyword evidence="6" id="KW-0347">Helicase</keyword>
<evidence type="ECO:0000256" key="4">
    <source>
        <dbReference type="ARBA" id="ARBA00022763"/>
    </source>
</evidence>
<dbReference type="AlphaFoldDB" id="A0A6M5YS74"/>
<dbReference type="SUPFAM" id="SSF141259">
    <property type="entry name" value="CarD-like"/>
    <property type="match status" value="1"/>
</dbReference>
<dbReference type="InterPro" id="IPR014001">
    <property type="entry name" value="Helicase_ATP-bd"/>
</dbReference>
<sequence>MTTATLAAPAGAGLRALPEALHAADGWAELRAALAANRSGTVDGAWGSSASLAASALAADVPGTLLVVVPNPTDVSPWVEDIASFTGIRPAVFEAWETWPVVSNKGKLDPTTTARLRLLQQLQLTPPKALVCCIAAVCQPVPERADLAARGRTVTTAEIVEPSELAEWLVANGYKRVDAVEYPGEFSRRGGICDVFPPDAPDPVRFEFFGDEVESIRTFAAGSQRSLESKTSVVLMGMAGEEPTPNPSLKGGGRGVGSSRRAGSLTDYLPADSWVALAEPRELKDQAKHFLERVATADGLFTPEAAFASLMKLPNVVISALPRPSVEASVHLRVESVERFSGSVHRVRDELDLVASGTSAQVLIACQSEAEVHRLTEVLKAGKLAESHRLQLVTGHVRAGFRLVTGGRGGHPSEGIVVLGSHEIFHKDLLPPGVKVQTRSSRQIESRAIDTFLDLNDGDYVVHVAHGIARFRGMKMLEKTRGPEPGAGSEDAAPESPGGSAFEENLILEFRDGVFLYVPATRIDLVQKYVGGSQTEPELSKLGGTAWARKKDRVSEAVRDMAADMIQIQAVRQAVPGFPFPADSEWQKEFEAAFPYQETPDQLSAISEVKGDLEKAKPMDRLICGDVGYGKTEVAIRAAFKAVDSGKQVAILVPTTVLAEQHYRTFSQRFAEYPFVVDVVNRFKGGAKQKETLKKVASGEIDVIVGTHRLLSKDVKFKDLGLVVIDEEQRFGVEHKERLKMLRAMVDVLTMTATPIPRTLHASLLGIREISNLETPPADRQPVETRIHRWDDQLIRGAILREMNRGGQVYFVHNRVQDIYDIATKIKILVPEAKVTVGHGQMDAHDLEKAMVAFVRKDADILVATTIIESGLDIPNANTIFIDEADMYGLADLHQLRGRVGRSKNRAYAYLIVNPLKLLNPTAQRRLKAIEEFTELGAGFKIAMRDLEIRGAGNILGAEQSGHIAAIGYELYCQLLENAVRALKQQPPKVPVEVNVDLPWPSYLPRDYVPGQKLRIEVYRRLARLRDPAKLADFRQELRDRYGPYPEPVEWLLRTTEIRLLCVKWQVSSVHRDNRDLIFNYRSRERAQQLVAASKGRMKIVDDKSIYMRLRPDDKDDAEGLYKLLVGTLKTNAV</sequence>
<feature type="domain" description="Helicase ATP-binding" evidence="15">
    <location>
        <begin position="612"/>
        <end position="773"/>
    </location>
</feature>
<keyword evidence="18" id="KW-1185">Reference proteome</keyword>
<dbReference type="HAMAP" id="MF_00969">
    <property type="entry name" value="TRCF"/>
    <property type="match status" value="1"/>
</dbReference>
<evidence type="ECO:0000256" key="8">
    <source>
        <dbReference type="ARBA" id="ARBA00023125"/>
    </source>
</evidence>
<comment type="similarity">
    <text evidence="10 13">In the N-terminal section; belongs to the UvrB family.</text>
</comment>
<dbReference type="RefSeq" id="WP_171471540.1">
    <property type="nucleotide sequence ID" value="NZ_CP053452.2"/>
</dbReference>
<dbReference type="CDD" id="cd17991">
    <property type="entry name" value="DEXHc_TRCF"/>
    <property type="match status" value="1"/>
</dbReference>
<keyword evidence="4 13" id="KW-0227">DNA damage</keyword>
<evidence type="ECO:0000256" key="2">
    <source>
        <dbReference type="ARBA" id="ARBA00022490"/>
    </source>
</evidence>
<comment type="subcellular location">
    <subcellularLocation>
        <location evidence="1 13">Cytoplasm</location>
    </subcellularLocation>
</comment>
<accession>A0A6M5YS74</accession>
<dbReference type="Pfam" id="PF03461">
    <property type="entry name" value="TRCF"/>
    <property type="match status" value="1"/>
</dbReference>
<keyword evidence="2 13" id="KW-0963">Cytoplasm</keyword>
<evidence type="ECO:0000256" key="9">
    <source>
        <dbReference type="ARBA" id="ARBA00023204"/>
    </source>
</evidence>
<dbReference type="Proteomes" id="UP000503447">
    <property type="component" value="Chromosome"/>
</dbReference>
<dbReference type="Gene3D" id="3.90.1150.50">
    <property type="entry name" value="Transcription-repair-coupling factor, D7 domain"/>
    <property type="match status" value="1"/>
</dbReference>
<evidence type="ECO:0000256" key="10">
    <source>
        <dbReference type="ARBA" id="ARBA00061104"/>
    </source>
</evidence>
<gene>
    <name evidence="13" type="primary">mfd</name>
    <name evidence="17" type="ORF">FTUN_3386</name>
</gene>
<evidence type="ECO:0000313" key="17">
    <source>
        <dbReference type="EMBL" id="QJW95832.1"/>
    </source>
</evidence>
<dbReference type="GO" id="GO:0003678">
    <property type="term" value="F:DNA helicase activity"/>
    <property type="evidence" value="ECO:0007669"/>
    <property type="project" value="TreeGrafter"/>
</dbReference>
<dbReference type="InterPro" id="IPR011545">
    <property type="entry name" value="DEAD/DEAH_box_helicase_dom"/>
</dbReference>
<dbReference type="InterPro" id="IPR003711">
    <property type="entry name" value="CarD-like/TRCF_RID"/>
</dbReference>
<name>A0A6M5YS74_9BACT</name>
<dbReference type="SMART" id="SM00982">
    <property type="entry name" value="TRCF"/>
    <property type="match status" value="1"/>
</dbReference>